<name>A0A0C9U449_SPHS4</name>
<dbReference type="HOGENOM" id="CLU_003703_3_1_1"/>
<protein>
    <submittedName>
        <fullName evidence="1">Uncharacterized protein</fullName>
    </submittedName>
</protein>
<sequence length="213" mass="25264">MKLGLPSDYPHADHAALGITDHALIEGELRVGQAHDALKKLCTLLGLKSFIVRRKRQNPRYTITTCTEEEIQKVEGHVKKWRKVWRKPIPEEHRAWWQLRQLRQEDCVMLLEWMADLAYWKAMGERRAAEAREHGSGPRELPWIWKIELDLEGESDEEIEGVVEGLTREAIRLEWLHSKASYEQWEEETRLLKAEGDHVGRSFRWLKEEWVRR</sequence>
<keyword evidence="2" id="KW-1185">Reference proteome</keyword>
<dbReference type="Proteomes" id="UP000054279">
    <property type="component" value="Unassembled WGS sequence"/>
</dbReference>
<proteinExistence type="predicted"/>
<dbReference type="OrthoDB" id="3257613at2759"/>
<organism evidence="1 2">
    <name type="scientific">Sphaerobolus stellatus (strain SS14)</name>
    <dbReference type="NCBI Taxonomy" id="990650"/>
    <lineage>
        <taxon>Eukaryota</taxon>
        <taxon>Fungi</taxon>
        <taxon>Dikarya</taxon>
        <taxon>Basidiomycota</taxon>
        <taxon>Agaricomycotina</taxon>
        <taxon>Agaricomycetes</taxon>
        <taxon>Phallomycetidae</taxon>
        <taxon>Geastrales</taxon>
        <taxon>Sphaerobolaceae</taxon>
        <taxon>Sphaerobolus</taxon>
    </lineage>
</organism>
<accession>A0A0C9U449</accession>
<dbReference type="AlphaFoldDB" id="A0A0C9U449"/>
<reference evidence="1 2" key="1">
    <citation type="submission" date="2014-06" db="EMBL/GenBank/DDBJ databases">
        <title>Evolutionary Origins and Diversification of the Mycorrhizal Mutualists.</title>
        <authorList>
            <consortium name="DOE Joint Genome Institute"/>
            <consortium name="Mycorrhizal Genomics Consortium"/>
            <person name="Kohler A."/>
            <person name="Kuo A."/>
            <person name="Nagy L.G."/>
            <person name="Floudas D."/>
            <person name="Copeland A."/>
            <person name="Barry K.W."/>
            <person name="Cichocki N."/>
            <person name="Veneault-Fourrey C."/>
            <person name="LaButti K."/>
            <person name="Lindquist E.A."/>
            <person name="Lipzen A."/>
            <person name="Lundell T."/>
            <person name="Morin E."/>
            <person name="Murat C."/>
            <person name="Riley R."/>
            <person name="Ohm R."/>
            <person name="Sun H."/>
            <person name="Tunlid A."/>
            <person name="Henrissat B."/>
            <person name="Grigoriev I.V."/>
            <person name="Hibbett D.S."/>
            <person name="Martin F."/>
        </authorList>
    </citation>
    <scope>NUCLEOTIDE SEQUENCE [LARGE SCALE GENOMIC DNA]</scope>
    <source>
        <strain evidence="1 2">SS14</strain>
    </source>
</reference>
<gene>
    <name evidence="1" type="ORF">M422DRAFT_269683</name>
</gene>
<evidence type="ECO:0000313" key="1">
    <source>
        <dbReference type="EMBL" id="KIJ28984.1"/>
    </source>
</evidence>
<evidence type="ECO:0000313" key="2">
    <source>
        <dbReference type="Proteomes" id="UP000054279"/>
    </source>
</evidence>
<dbReference type="EMBL" id="KN837293">
    <property type="protein sequence ID" value="KIJ28984.1"/>
    <property type="molecule type" value="Genomic_DNA"/>
</dbReference>